<dbReference type="Gene3D" id="3.40.50.1820">
    <property type="entry name" value="alpha/beta hydrolase"/>
    <property type="match status" value="2"/>
</dbReference>
<proteinExistence type="predicted"/>
<protein>
    <recommendedName>
        <fullName evidence="2">Peptidase S9 prolyl oligopeptidase catalytic domain-containing protein</fullName>
    </recommendedName>
</protein>
<dbReference type="SUPFAM" id="SSF53474">
    <property type="entry name" value="alpha/beta-Hydrolases"/>
    <property type="match status" value="1"/>
</dbReference>
<accession>A0A382WAK8</accession>
<dbReference type="InterPro" id="IPR029058">
    <property type="entry name" value="AB_hydrolase_fold"/>
</dbReference>
<feature type="non-terminal residue" evidence="1">
    <location>
        <position position="279"/>
    </location>
</feature>
<gene>
    <name evidence="1" type="ORF">METZ01_LOCUS408045</name>
</gene>
<name>A0A382WAK8_9ZZZZ</name>
<dbReference type="AlphaFoldDB" id="A0A382WAK8"/>
<reference evidence="1" key="1">
    <citation type="submission" date="2018-05" db="EMBL/GenBank/DDBJ databases">
        <authorList>
            <person name="Lanie J.A."/>
            <person name="Ng W.-L."/>
            <person name="Kazmierczak K.M."/>
            <person name="Andrzejewski T.M."/>
            <person name="Davidsen T.M."/>
            <person name="Wayne K.J."/>
            <person name="Tettelin H."/>
            <person name="Glass J.I."/>
            <person name="Rusch D."/>
            <person name="Podicherti R."/>
            <person name="Tsui H.-C.T."/>
            <person name="Winkler M.E."/>
        </authorList>
    </citation>
    <scope>NUCLEOTIDE SEQUENCE</scope>
</reference>
<feature type="non-terminal residue" evidence="1">
    <location>
        <position position="1"/>
    </location>
</feature>
<evidence type="ECO:0000313" key="1">
    <source>
        <dbReference type="EMBL" id="SVD55191.1"/>
    </source>
</evidence>
<organism evidence="1">
    <name type="scientific">marine metagenome</name>
    <dbReference type="NCBI Taxonomy" id="408172"/>
    <lineage>
        <taxon>unclassified sequences</taxon>
        <taxon>metagenomes</taxon>
        <taxon>ecological metagenomes</taxon>
    </lineage>
</organism>
<evidence type="ECO:0008006" key="2">
    <source>
        <dbReference type="Google" id="ProtNLM"/>
    </source>
</evidence>
<dbReference type="EMBL" id="UINC01157933">
    <property type="protein sequence ID" value="SVD55191.1"/>
    <property type="molecule type" value="Genomic_DNA"/>
</dbReference>
<sequence length="279" mass="30814">APVNMVGSTMQGGCNCENQAHLRLNINNVEIAAAMAPRPLLLVATTGDWTADTVEVEYPAIRAVYRLYGAEDRLSVRRVDAPHNYNRQSREAAYGFFSRWLHNGESRVSESAFQVEADEDMLVFGKGRGRPSKALNATAVVQLLTGRSEQRLSQLKPVDSGSLRRLKREMGVSLRHALSAEVPTTEQLFIRNTGRERSAKWLTETLLIGRVEQGERTPAVLLSPLPYTARTPAVLVVHPKGRTALFGRANRRPSPLVRELLAKGHRVLAIDPFLTGESG</sequence>